<reference evidence="3" key="1">
    <citation type="journal article" date="2020" name="Stud. Mycol.">
        <title>101 Dothideomycetes genomes: a test case for predicting lifestyles and emergence of pathogens.</title>
        <authorList>
            <person name="Haridas S."/>
            <person name="Albert R."/>
            <person name="Binder M."/>
            <person name="Bloem J."/>
            <person name="Labutti K."/>
            <person name="Salamov A."/>
            <person name="Andreopoulos B."/>
            <person name="Baker S."/>
            <person name="Barry K."/>
            <person name="Bills G."/>
            <person name="Bluhm B."/>
            <person name="Cannon C."/>
            <person name="Castanera R."/>
            <person name="Culley D."/>
            <person name="Daum C."/>
            <person name="Ezra D."/>
            <person name="Gonzalez J."/>
            <person name="Henrissat B."/>
            <person name="Kuo A."/>
            <person name="Liang C."/>
            <person name="Lipzen A."/>
            <person name="Lutzoni F."/>
            <person name="Magnuson J."/>
            <person name="Mondo S."/>
            <person name="Nolan M."/>
            <person name="Ohm R."/>
            <person name="Pangilinan J."/>
            <person name="Park H.-J."/>
            <person name="Ramirez L."/>
            <person name="Alfaro M."/>
            <person name="Sun H."/>
            <person name="Tritt A."/>
            <person name="Yoshinaga Y."/>
            <person name="Zwiers L.-H."/>
            <person name="Turgeon B."/>
            <person name="Goodwin S."/>
            <person name="Spatafora J."/>
            <person name="Crous P."/>
            <person name="Grigoriev I."/>
        </authorList>
    </citation>
    <scope>NUCLEOTIDE SEQUENCE</scope>
    <source>
        <strain evidence="3">CBS 130266</strain>
    </source>
</reference>
<dbReference type="EMBL" id="MU007100">
    <property type="protein sequence ID" value="KAF2421206.1"/>
    <property type="molecule type" value="Genomic_DNA"/>
</dbReference>
<dbReference type="FunFam" id="1.10.10.10:FF:000087">
    <property type="entry name" value="Transcriptional adapter 2"/>
    <property type="match status" value="1"/>
</dbReference>
<dbReference type="InterPro" id="IPR007526">
    <property type="entry name" value="SWIRM"/>
</dbReference>
<name>A0A9P4NH58_9PEZI</name>
<sequence length="390" mass="44172">MDQSSHSNGANSLNSEKTPVKSHEFTIHSLLSPPESKRSYSFNSPESVVMSRTPSASFPVPNFESATKPQPILAAPMPSPPISPMTQVVRKEDMDTQEAEGTQDPPMFPRTNSTLSENTASLFPESAMEIDSQAVIAEHIARKGPEEVCATESEYDIVLQVLGSITFRDNVVASFKKNPTEWWKRERRLEEHYKNCGPKKRTTMYQNIAPRPDDFYYYSAGIRKREPKLKIRAQPKPRQRAPPKPRVSVVHDSLSPLPSPPPTKPKKEGADQDFMSIEDICPPTDGITRKQLKADWKGTFLDVRNDPNAYLLADAEIELAGTLRLTPATYLCSKRRIFLGAREFFLAGRPFRKTNAQQFTNIDVNKASKLWAAFERVGWFKDEHFEKFRN</sequence>
<dbReference type="Pfam" id="PF04433">
    <property type="entry name" value="SWIRM"/>
    <property type="match status" value="1"/>
</dbReference>
<dbReference type="OrthoDB" id="5598695at2759"/>
<gene>
    <name evidence="3" type="ORF">EJ08DRAFT_597633</name>
</gene>
<keyword evidence="4" id="KW-1185">Reference proteome</keyword>
<feature type="region of interest" description="Disordered" evidence="1">
    <location>
        <begin position="1"/>
        <end position="42"/>
    </location>
</feature>
<dbReference type="SUPFAM" id="SSF46689">
    <property type="entry name" value="Homeodomain-like"/>
    <property type="match status" value="1"/>
</dbReference>
<feature type="compositionally biased region" description="Basic residues" evidence="1">
    <location>
        <begin position="228"/>
        <end position="243"/>
    </location>
</feature>
<feature type="compositionally biased region" description="Polar residues" evidence="1">
    <location>
        <begin position="1"/>
        <end position="17"/>
    </location>
</feature>
<dbReference type="Proteomes" id="UP000800235">
    <property type="component" value="Unassembled WGS sequence"/>
</dbReference>
<protein>
    <recommendedName>
        <fullName evidence="2">SWIRM domain-containing protein</fullName>
    </recommendedName>
</protein>
<evidence type="ECO:0000256" key="1">
    <source>
        <dbReference type="SAM" id="MobiDB-lite"/>
    </source>
</evidence>
<feature type="domain" description="SWIRM" evidence="2">
    <location>
        <begin position="292"/>
        <end position="390"/>
    </location>
</feature>
<dbReference type="GO" id="GO:0010468">
    <property type="term" value="P:regulation of gene expression"/>
    <property type="evidence" value="ECO:0007669"/>
    <property type="project" value="UniProtKB-ARBA"/>
</dbReference>
<dbReference type="PROSITE" id="PS50934">
    <property type="entry name" value="SWIRM"/>
    <property type="match status" value="1"/>
</dbReference>
<dbReference type="InterPro" id="IPR009057">
    <property type="entry name" value="Homeodomain-like_sf"/>
</dbReference>
<accession>A0A9P4NH58</accession>
<evidence type="ECO:0000259" key="2">
    <source>
        <dbReference type="PROSITE" id="PS50934"/>
    </source>
</evidence>
<dbReference type="InterPro" id="IPR036388">
    <property type="entry name" value="WH-like_DNA-bd_sf"/>
</dbReference>
<dbReference type="AlphaFoldDB" id="A0A9P4NH58"/>
<evidence type="ECO:0000313" key="3">
    <source>
        <dbReference type="EMBL" id="KAF2421206.1"/>
    </source>
</evidence>
<comment type="caution">
    <text evidence="3">The sequence shown here is derived from an EMBL/GenBank/DDBJ whole genome shotgun (WGS) entry which is preliminary data.</text>
</comment>
<organism evidence="3 4">
    <name type="scientific">Tothia fuscella</name>
    <dbReference type="NCBI Taxonomy" id="1048955"/>
    <lineage>
        <taxon>Eukaryota</taxon>
        <taxon>Fungi</taxon>
        <taxon>Dikarya</taxon>
        <taxon>Ascomycota</taxon>
        <taxon>Pezizomycotina</taxon>
        <taxon>Dothideomycetes</taxon>
        <taxon>Pleosporomycetidae</taxon>
        <taxon>Venturiales</taxon>
        <taxon>Cylindrosympodiaceae</taxon>
        <taxon>Tothia</taxon>
    </lineage>
</organism>
<proteinExistence type="predicted"/>
<dbReference type="Gene3D" id="1.10.10.10">
    <property type="entry name" value="Winged helix-like DNA-binding domain superfamily/Winged helix DNA-binding domain"/>
    <property type="match status" value="1"/>
</dbReference>
<feature type="region of interest" description="Disordered" evidence="1">
    <location>
        <begin position="228"/>
        <end position="272"/>
    </location>
</feature>
<evidence type="ECO:0000313" key="4">
    <source>
        <dbReference type="Proteomes" id="UP000800235"/>
    </source>
</evidence>